<dbReference type="PANTHER" id="PTHR43280">
    <property type="entry name" value="ARAC-FAMILY TRANSCRIPTIONAL REGULATOR"/>
    <property type="match status" value="1"/>
</dbReference>
<dbReference type="InterPro" id="IPR011051">
    <property type="entry name" value="RmlC_Cupin_sf"/>
</dbReference>
<name>A7IIU4_XANP2</name>
<dbReference type="Pfam" id="PF12833">
    <property type="entry name" value="HTH_18"/>
    <property type="match status" value="1"/>
</dbReference>
<dbReference type="InterPro" id="IPR014710">
    <property type="entry name" value="RmlC-like_jellyroll"/>
</dbReference>
<dbReference type="SUPFAM" id="SSF51182">
    <property type="entry name" value="RmlC-like cupins"/>
    <property type="match status" value="1"/>
</dbReference>
<dbReference type="InterPro" id="IPR009057">
    <property type="entry name" value="Homeodomain-like_sf"/>
</dbReference>
<dbReference type="Gene3D" id="2.60.120.10">
    <property type="entry name" value="Jelly Rolls"/>
    <property type="match status" value="1"/>
</dbReference>
<evidence type="ECO:0000256" key="3">
    <source>
        <dbReference type="ARBA" id="ARBA00023163"/>
    </source>
</evidence>
<keyword evidence="6" id="KW-1185">Reference proteome</keyword>
<organism evidence="5 6">
    <name type="scientific">Xanthobacter autotrophicus (strain ATCC BAA-1158 / Py2)</name>
    <dbReference type="NCBI Taxonomy" id="78245"/>
    <lineage>
        <taxon>Bacteria</taxon>
        <taxon>Pseudomonadati</taxon>
        <taxon>Pseudomonadota</taxon>
        <taxon>Alphaproteobacteria</taxon>
        <taxon>Hyphomicrobiales</taxon>
        <taxon>Xanthobacteraceae</taxon>
        <taxon>Xanthobacter</taxon>
    </lineage>
</organism>
<dbReference type="Gene3D" id="1.10.10.60">
    <property type="entry name" value="Homeodomain-like"/>
    <property type="match status" value="1"/>
</dbReference>
<dbReference type="HOGENOM" id="CLU_000445_88_2_5"/>
<evidence type="ECO:0000256" key="1">
    <source>
        <dbReference type="ARBA" id="ARBA00023015"/>
    </source>
</evidence>
<dbReference type="Proteomes" id="UP000002417">
    <property type="component" value="Chromosome"/>
</dbReference>
<evidence type="ECO:0000313" key="6">
    <source>
        <dbReference type="Proteomes" id="UP000002417"/>
    </source>
</evidence>
<gene>
    <name evidence="5" type="ordered locus">Xaut_2696</name>
</gene>
<dbReference type="PhylomeDB" id="A7IIU4"/>
<dbReference type="SMART" id="SM00342">
    <property type="entry name" value="HTH_ARAC"/>
    <property type="match status" value="1"/>
</dbReference>
<dbReference type="GO" id="GO:0003700">
    <property type="term" value="F:DNA-binding transcription factor activity"/>
    <property type="evidence" value="ECO:0007669"/>
    <property type="project" value="InterPro"/>
</dbReference>
<dbReference type="KEGG" id="xau:Xaut_2696"/>
<dbReference type="eggNOG" id="COG2207">
    <property type="taxonomic scope" value="Bacteria"/>
</dbReference>
<keyword evidence="1" id="KW-0805">Transcription regulation</keyword>
<dbReference type="PANTHER" id="PTHR43280:SF32">
    <property type="entry name" value="TRANSCRIPTIONAL REGULATORY PROTEIN"/>
    <property type="match status" value="1"/>
</dbReference>
<dbReference type="CDD" id="cd06999">
    <property type="entry name" value="cupin_HpaA-like_N"/>
    <property type="match status" value="1"/>
</dbReference>
<evidence type="ECO:0000259" key="4">
    <source>
        <dbReference type="PROSITE" id="PS01124"/>
    </source>
</evidence>
<dbReference type="SUPFAM" id="SSF46689">
    <property type="entry name" value="Homeodomain-like"/>
    <property type="match status" value="1"/>
</dbReference>
<dbReference type="eggNOG" id="COG0662">
    <property type="taxonomic scope" value="Bacteria"/>
</dbReference>
<dbReference type="EMBL" id="CP000781">
    <property type="protein sequence ID" value="ABS67937.1"/>
    <property type="molecule type" value="Genomic_DNA"/>
</dbReference>
<proteinExistence type="predicted"/>
<dbReference type="Pfam" id="PF02311">
    <property type="entry name" value="AraC_binding"/>
    <property type="match status" value="1"/>
</dbReference>
<evidence type="ECO:0000313" key="5">
    <source>
        <dbReference type="EMBL" id="ABS67937.1"/>
    </source>
</evidence>
<accession>A7IIU4</accession>
<dbReference type="InterPro" id="IPR047264">
    <property type="entry name" value="Cupin_HpaA-like_N"/>
</dbReference>
<reference evidence="5 6" key="1">
    <citation type="submission" date="2007-07" db="EMBL/GenBank/DDBJ databases">
        <title>Complete sequence of chromosome of Xanthobacter autotrophicus Py2.</title>
        <authorList>
            <consortium name="US DOE Joint Genome Institute"/>
            <person name="Copeland A."/>
            <person name="Lucas S."/>
            <person name="Lapidus A."/>
            <person name="Barry K."/>
            <person name="Glavina del Rio T."/>
            <person name="Hammon N."/>
            <person name="Israni S."/>
            <person name="Dalin E."/>
            <person name="Tice H."/>
            <person name="Pitluck S."/>
            <person name="Sims D."/>
            <person name="Brettin T."/>
            <person name="Bruce D."/>
            <person name="Detter J.C."/>
            <person name="Han C."/>
            <person name="Tapia R."/>
            <person name="Brainard J."/>
            <person name="Schmutz J."/>
            <person name="Larimer F."/>
            <person name="Land M."/>
            <person name="Hauser L."/>
            <person name="Kyrpides N."/>
            <person name="Kim E."/>
            <person name="Ensigns S.A."/>
            <person name="Richardson P."/>
        </authorList>
    </citation>
    <scope>NUCLEOTIDE SEQUENCE [LARGE SCALE GENOMIC DNA]</scope>
    <source>
        <strain evidence="6">ATCC BAA-1158 / Py2</strain>
    </source>
</reference>
<dbReference type="InterPro" id="IPR018060">
    <property type="entry name" value="HTH_AraC"/>
</dbReference>
<dbReference type="AlphaFoldDB" id="A7IIU4"/>
<sequence>MLHLRMTRQNVIPSFFLYDEALADVDLDFLHVEAIRIRSSVHDWTIRPHAHPEHVQFLFVTEGGGRIRVEDDEWQLDPPTVVVIPPTAVHEIRFEPGSDGFALTIAASYVTAMAQTDPAFADVPAAGLYPAQGPDGDGYGLLDAFQWLEREFIGAAPGRRAAIGAHFLRVLVALARLKDGGAPAGGPLMRRDADIVVRYRRLIEEHFRQAQPLTFYADGLNITYARLNAACRAVAGKSALKLMHDRLMIEAKRNLLYTSMSVGEVGHALGFQDPAYFSRFFTRHAGRSPAAFRAAPR</sequence>
<dbReference type="PROSITE" id="PS01124">
    <property type="entry name" value="HTH_ARAC_FAMILY_2"/>
    <property type="match status" value="1"/>
</dbReference>
<keyword evidence="3" id="KW-0804">Transcription</keyword>
<keyword evidence="2" id="KW-0238">DNA-binding</keyword>
<evidence type="ECO:0000256" key="2">
    <source>
        <dbReference type="ARBA" id="ARBA00023125"/>
    </source>
</evidence>
<dbReference type="InterPro" id="IPR003313">
    <property type="entry name" value="AraC-bd"/>
</dbReference>
<protein>
    <submittedName>
        <fullName evidence="5">Transcriptional regulator, AraC family</fullName>
    </submittedName>
</protein>
<feature type="domain" description="HTH araC/xylS-type" evidence="4">
    <location>
        <begin position="197"/>
        <end position="295"/>
    </location>
</feature>
<dbReference type="STRING" id="78245.Xaut_2696"/>
<dbReference type="GO" id="GO:0043565">
    <property type="term" value="F:sequence-specific DNA binding"/>
    <property type="evidence" value="ECO:0007669"/>
    <property type="project" value="InterPro"/>
</dbReference>